<organism evidence="1 2">
    <name type="scientific">Pterulicium gracile</name>
    <dbReference type="NCBI Taxonomy" id="1884261"/>
    <lineage>
        <taxon>Eukaryota</taxon>
        <taxon>Fungi</taxon>
        <taxon>Dikarya</taxon>
        <taxon>Basidiomycota</taxon>
        <taxon>Agaricomycotina</taxon>
        <taxon>Agaricomycetes</taxon>
        <taxon>Agaricomycetidae</taxon>
        <taxon>Agaricales</taxon>
        <taxon>Pleurotineae</taxon>
        <taxon>Pterulaceae</taxon>
        <taxon>Pterulicium</taxon>
    </lineage>
</organism>
<accession>A0A5C3R4W6</accession>
<protein>
    <submittedName>
        <fullName evidence="1">Uncharacterized protein</fullName>
    </submittedName>
</protein>
<keyword evidence="2" id="KW-1185">Reference proteome</keyword>
<dbReference type="AlphaFoldDB" id="A0A5C3R4W6"/>
<name>A0A5C3R4W6_9AGAR</name>
<evidence type="ECO:0000313" key="1">
    <source>
        <dbReference type="EMBL" id="TFL07919.1"/>
    </source>
</evidence>
<proteinExistence type="predicted"/>
<reference evidence="1 2" key="1">
    <citation type="journal article" date="2019" name="Nat. Ecol. Evol.">
        <title>Megaphylogeny resolves global patterns of mushroom evolution.</title>
        <authorList>
            <person name="Varga T."/>
            <person name="Krizsan K."/>
            <person name="Foldi C."/>
            <person name="Dima B."/>
            <person name="Sanchez-Garcia M."/>
            <person name="Sanchez-Ramirez S."/>
            <person name="Szollosi G.J."/>
            <person name="Szarkandi J.G."/>
            <person name="Papp V."/>
            <person name="Albert L."/>
            <person name="Andreopoulos W."/>
            <person name="Angelini C."/>
            <person name="Antonin V."/>
            <person name="Barry K.W."/>
            <person name="Bougher N.L."/>
            <person name="Buchanan P."/>
            <person name="Buyck B."/>
            <person name="Bense V."/>
            <person name="Catcheside P."/>
            <person name="Chovatia M."/>
            <person name="Cooper J."/>
            <person name="Damon W."/>
            <person name="Desjardin D."/>
            <person name="Finy P."/>
            <person name="Geml J."/>
            <person name="Haridas S."/>
            <person name="Hughes K."/>
            <person name="Justo A."/>
            <person name="Karasinski D."/>
            <person name="Kautmanova I."/>
            <person name="Kiss B."/>
            <person name="Kocsube S."/>
            <person name="Kotiranta H."/>
            <person name="LaButti K.M."/>
            <person name="Lechner B.E."/>
            <person name="Liimatainen K."/>
            <person name="Lipzen A."/>
            <person name="Lukacs Z."/>
            <person name="Mihaltcheva S."/>
            <person name="Morgado L.N."/>
            <person name="Niskanen T."/>
            <person name="Noordeloos M.E."/>
            <person name="Ohm R.A."/>
            <person name="Ortiz-Santana B."/>
            <person name="Ovrebo C."/>
            <person name="Racz N."/>
            <person name="Riley R."/>
            <person name="Savchenko A."/>
            <person name="Shiryaev A."/>
            <person name="Soop K."/>
            <person name="Spirin V."/>
            <person name="Szebenyi C."/>
            <person name="Tomsovsky M."/>
            <person name="Tulloss R.E."/>
            <person name="Uehling J."/>
            <person name="Grigoriev I.V."/>
            <person name="Vagvolgyi C."/>
            <person name="Papp T."/>
            <person name="Martin F.M."/>
            <person name="Miettinen O."/>
            <person name="Hibbett D.S."/>
            <person name="Nagy L.G."/>
        </authorList>
    </citation>
    <scope>NUCLEOTIDE SEQUENCE [LARGE SCALE GENOMIC DNA]</scope>
    <source>
        <strain evidence="1 2">CBS 309.79</strain>
    </source>
</reference>
<evidence type="ECO:0000313" key="2">
    <source>
        <dbReference type="Proteomes" id="UP000305067"/>
    </source>
</evidence>
<dbReference type="Proteomes" id="UP000305067">
    <property type="component" value="Unassembled WGS sequence"/>
</dbReference>
<dbReference type="EMBL" id="ML178814">
    <property type="protein sequence ID" value="TFL07919.1"/>
    <property type="molecule type" value="Genomic_DNA"/>
</dbReference>
<sequence length="185" mass="20370">MCSALVGPERGVQANVVPASWVERDEVSGGPFGVLSVNGDVYGRRIVFLDSRVVVGCPEQLKGIADDFHAHRRTLASSGVTGHAPPVFRDRLFLLLKRPPLSFNLHLAVIRRNRNIIPRMHRGVWTSKDASPVVEGQGRRAIASVGLGRRYNECVPCTIVPVEPCRVEERRCRHRISSSSTAPGF</sequence>
<gene>
    <name evidence="1" type="ORF">BDV98DRAFT_558738</name>
</gene>